<reference evidence="1" key="1">
    <citation type="submission" date="2023-07" db="EMBL/GenBank/DDBJ databases">
        <authorList>
            <consortium name="CYATHOMIX"/>
        </authorList>
    </citation>
    <scope>NUCLEOTIDE SEQUENCE</scope>
    <source>
        <strain evidence="1">N/A</strain>
    </source>
</reference>
<name>A0AA36GP55_CYLNA</name>
<accession>A0AA36GP55</accession>
<dbReference type="Proteomes" id="UP001176961">
    <property type="component" value="Unassembled WGS sequence"/>
</dbReference>
<sequence length="1299" mass="136582">MRIKEVDGKFKEIQACQPKQPQFLILPASQVCDNCSPAKELTCPTATVCDFSLLKQTTNSEKCLTYDCKQGSLLAQVGQQPEAITSAVCDRNNQLIWKTSGGELLGRNLQATCGFPCTNCNALTCEETPCPPGYDCAVCSESPIVYSINPQGCAVATCGSGQMFSKGQAAQQATCADGGYLINGQIVSQVACGLPCTTCTVLQPDGLTCPEGLVCAPVSKREGQCSEAYCPAGVMNADGVQVNFLSCNGKGQWVDNAGTVYTNAHCEMSCELCKAISNSGMPCPAGLICEAPLEREGTCKEEYCPKGELRGNPARTLLSSLTCNGMSQWVDSQNAVYTSAQCEYPCDQCTELCVCGLTCPTGFVCTPVVSEAGQCPAATCPVGTMRASPGNVIVTSLTCNGEAQWVDDQETVYTSAQCEAPCTECPAISNSGMECPKGLLCKVPSTREGQCPEAYCEKGVLTGNPERTTLALLTCDENAQWVDGSTPYTVAQCESPCDRCPALTNDGMTCLTGFRCTQVLTRNTGQCPEVYCETGLMTAGSGRTTVTSLSCDGEQQWIDSASTVYDSAQCETGCTCQPLTITASPIRLMPSRGNALSADADGCSTLGMGCRTSDIYRLVTSEGVVTLEPPAGRQTPMTCVDGQWKATINGAETTVTEQACYAFACTSCADVQAGVGVTITTTYDATSWCKQVNLSGCPNGYRPFVYSESAEGCKIARCTQGQMFANGQPTTEAFCASGDYVDVTNEQRITSASCGLRCDTCTALTTDGLTCPEGSTCTAVSIREAQCKEAYCPAGQMTANGAQVDLLTCNGQGKWVDEAGTEYTAAQCEMSCENCEALSNAGISCPIGLTCEAPTERQGECKESYCPKGELRGSPTRILLTSLTCNAMSQWIDDQNTVYSSAQCEYPCNQCTDLCICGMTCPVGFVCTAVETQAGQCPVAGCLSGVMRASPGEVIVPSLTCDGDAQWVDEQNKVYTSAQCEESCTECTALTNSGMDCPKGFLCEPATRREAQCSETYCPTGALTGNLARTMLGVLTCDVTAEWLDAQSASYTVAQCEIPCDRCPALTRTGMSCPSGIVCTSVMTRNTGQCPESYCESGSMTAGSGRTTVTSLSCNGAQQWVDSQSTVYTSAQCETSCICPPLPITTPPPSMTVRGNALTMANGCSTLGTGCRASDQFRLVTPNGVVTLEPPAGRTSTWTCDGGQWKITINGVPTIVQEQACYSFGCTSCNGVRAGTGVILTLAYDPTTWCSTYALSGCPNGYRVGSTAITSTLTCNQNSRWTSGAFTSPNAGLLTVNCV</sequence>
<protein>
    <submittedName>
        <fullName evidence="1">Uncharacterized protein</fullName>
    </submittedName>
</protein>
<proteinExistence type="predicted"/>
<keyword evidence="2" id="KW-1185">Reference proteome</keyword>
<comment type="caution">
    <text evidence="1">The sequence shown here is derived from an EMBL/GenBank/DDBJ whole genome shotgun (WGS) entry which is preliminary data.</text>
</comment>
<gene>
    <name evidence="1" type="ORF">CYNAS_LOCUS7725</name>
</gene>
<organism evidence="1 2">
    <name type="scientific">Cylicocyclus nassatus</name>
    <name type="common">Nematode worm</name>
    <dbReference type="NCBI Taxonomy" id="53992"/>
    <lineage>
        <taxon>Eukaryota</taxon>
        <taxon>Metazoa</taxon>
        <taxon>Ecdysozoa</taxon>
        <taxon>Nematoda</taxon>
        <taxon>Chromadorea</taxon>
        <taxon>Rhabditida</taxon>
        <taxon>Rhabditina</taxon>
        <taxon>Rhabditomorpha</taxon>
        <taxon>Strongyloidea</taxon>
        <taxon>Strongylidae</taxon>
        <taxon>Cylicocyclus</taxon>
    </lineage>
</organism>
<dbReference type="EMBL" id="CATQJL010000112">
    <property type="protein sequence ID" value="CAJ0595742.1"/>
    <property type="molecule type" value="Genomic_DNA"/>
</dbReference>
<evidence type="ECO:0000313" key="2">
    <source>
        <dbReference type="Proteomes" id="UP001176961"/>
    </source>
</evidence>
<evidence type="ECO:0000313" key="1">
    <source>
        <dbReference type="EMBL" id="CAJ0595742.1"/>
    </source>
</evidence>